<dbReference type="Proteomes" id="UP001172386">
    <property type="component" value="Unassembled WGS sequence"/>
</dbReference>
<evidence type="ECO:0000313" key="1">
    <source>
        <dbReference type="EMBL" id="KAJ9656275.1"/>
    </source>
</evidence>
<keyword evidence="2" id="KW-1185">Reference proteome</keyword>
<dbReference type="EMBL" id="JAPDRQ010000080">
    <property type="protein sequence ID" value="KAJ9656275.1"/>
    <property type="molecule type" value="Genomic_DNA"/>
</dbReference>
<evidence type="ECO:0000313" key="2">
    <source>
        <dbReference type="Proteomes" id="UP001172386"/>
    </source>
</evidence>
<gene>
    <name evidence="1" type="ORF">H2198_005050</name>
</gene>
<protein>
    <submittedName>
        <fullName evidence="1">Uncharacterized protein</fullName>
    </submittedName>
</protein>
<reference evidence="1" key="1">
    <citation type="submission" date="2022-10" db="EMBL/GenBank/DDBJ databases">
        <title>Culturing micro-colonial fungi from biological soil crusts in the Mojave desert and describing Neophaeococcomyces mojavensis, and introducing the new genera and species Taxawa tesnikishii.</title>
        <authorList>
            <person name="Kurbessoian T."/>
            <person name="Stajich J.E."/>
        </authorList>
    </citation>
    <scope>NUCLEOTIDE SEQUENCE</scope>
    <source>
        <strain evidence="1">JES_112</strain>
    </source>
</reference>
<comment type="caution">
    <text evidence="1">The sequence shown here is derived from an EMBL/GenBank/DDBJ whole genome shotgun (WGS) entry which is preliminary data.</text>
</comment>
<accession>A0ACC3A7J9</accession>
<proteinExistence type="predicted"/>
<organism evidence="1 2">
    <name type="scientific">Neophaeococcomyces mojaviensis</name>
    <dbReference type="NCBI Taxonomy" id="3383035"/>
    <lineage>
        <taxon>Eukaryota</taxon>
        <taxon>Fungi</taxon>
        <taxon>Dikarya</taxon>
        <taxon>Ascomycota</taxon>
        <taxon>Pezizomycotina</taxon>
        <taxon>Eurotiomycetes</taxon>
        <taxon>Chaetothyriomycetidae</taxon>
        <taxon>Chaetothyriales</taxon>
        <taxon>Chaetothyriales incertae sedis</taxon>
        <taxon>Neophaeococcomyces</taxon>
    </lineage>
</organism>
<name>A0ACC3A7J9_9EURO</name>
<sequence length="158" mass="17621">MTATNEDTRLDSKRIQRRKERLARDAQTLAENTGAHVFIMIEDSNGTLSMFRTGRHASQFLQGFLYIKVRLYIAGAKAAVADLWDTANRIIRGSKKGLSMVGLNPKAALESQVQLRANRHEAICCGRSLTIGLNRTRERSTKPKTGSSQTRECESVQV</sequence>